<organism evidence="2 3">
    <name type="scientific">Conger conger</name>
    <name type="common">Conger eel</name>
    <name type="synonym">Muraena conger</name>
    <dbReference type="NCBI Taxonomy" id="82655"/>
    <lineage>
        <taxon>Eukaryota</taxon>
        <taxon>Metazoa</taxon>
        <taxon>Chordata</taxon>
        <taxon>Craniata</taxon>
        <taxon>Vertebrata</taxon>
        <taxon>Euteleostomi</taxon>
        <taxon>Actinopterygii</taxon>
        <taxon>Neopterygii</taxon>
        <taxon>Teleostei</taxon>
        <taxon>Anguilliformes</taxon>
        <taxon>Congridae</taxon>
        <taxon>Conger</taxon>
    </lineage>
</organism>
<protein>
    <submittedName>
        <fullName evidence="2">Uncharacterized protein</fullName>
    </submittedName>
</protein>
<sequence length="221" mass="24005">MAVLMQPQLRRCQPPVAVGTLPNPRPLARGSVNPAPAWPLAPVLMLRRAPHVSIPLPSPTPTFLIPLPQRFLHGSAEILPLPARRFHSGRRTTGDKRAARSDGIRTGQAASAGPQSPLSRAGSHRKLLSRTGSGGSFCVPPVTRLGESQERGAGQPGIRSQPTKPRQARAILGQHLEYRWNVWKAGNGDEEWDSLIRAGILPCDWPAQLLQTPTIQQEGRN</sequence>
<dbReference type="EMBL" id="JAFJMO010000008">
    <property type="protein sequence ID" value="KAJ8269800.1"/>
    <property type="molecule type" value="Genomic_DNA"/>
</dbReference>
<evidence type="ECO:0000256" key="1">
    <source>
        <dbReference type="SAM" id="MobiDB-lite"/>
    </source>
</evidence>
<feature type="compositionally biased region" description="Basic and acidic residues" evidence="1">
    <location>
        <begin position="92"/>
        <end position="103"/>
    </location>
</feature>
<reference evidence="2" key="1">
    <citation type="journal article" date="2023" name="Science">
        <title>Genome structures resolve the early diversification of teleost fishes.</title>
        <authorList>
            <person name="Parey E."/>
            <person name="Louis A."/>
            <person name="Montfort J."/>
            <person name="Bouchez O."/>
            <person name="Roques C."/>
            <person name="Iampietro C."/>
            <person name="Lluch J."/>
            <person name="Castinel A."/>
            <person name="Donnadieu C."/>
            <person name="Desvignes T."/>
            <person name="Floi Bucao C."/>
            <person name="Jouanno E."/>
            <person name="Wen M."/>
            <person name="Mejri S."/>
            <person name="Dirks R."/>
            <person name="Jansen H."/>
            <person name="Henkel C."/>
            <person name="Chen W.J."/>
            <person name="Zahm M."/>
            <person name="Cabau C."/>
            <person name="Klopp C."/>
            <person name="Thompson A.W."/>
            <person name="Robinson-Rechavi M."/>
            <person name="Braasch I."/>
            <person name="Lecointre G."/>
            <person name="Bobe J."/>
            <person name="Postlethwait J.H."/>
            <person name="Berthelot C."/>
            <person name="Roest Crollius H."/>
            <person name="Guiguen Y."/>
        </authorList>
    </citation>
    <scope>NUCLEOTIDE SEQUENCE</scope>
    <source>
        <strain evidence="2">Concon-B</strain>
    </source>
</reference>
<name>A0A9Q1HYE6_CONCO</name>
<proteinExistence type="predicted"/>
<evidence type="ECO:0000313" key="3">
    <source>
        <dbReference type="Proteomes" id="UP001152803"/>
    </source>
</evidence>
<gene>
    <name evidence="2" type="ORF">COCON_G00124070</name>
</gene>
<accession>A0A9Q1HYE6</accession>
<feature type="region of interest" description="Disordered" evidence="1">
    <location>
        <begin position="83"/>
        <end position="165"/>
    </location>
</feature>
<evidence type="ECO:0000313" key="2">
    <source>
        <dbReference type="EMBL" id="KAJ8269800.1"/>
    </source>
</evidence>
<comment type="caution">
    <text evidence="2">The sequence shown here is derived from an EMBL/GenBank/DDBJ whole genome shotgun (WGS) entry which is preliminary data.</text>
</comment>
<keyword evidence="3" id="KW-1185">Reference proteome</keyword>
<dbReference type="AlphaFoldDB" id="A0A9Q1HYE6"/>
<dbReference type="Proteomes" id="UP001152803">
    <property type="component" value="Unassembled WGS sequence"/>
</dbReference>